<dbReference type="Proteomes" id="UP001203852">
    <property type="component" value="Unassembled WGS sequence"/>
</dbReference>
<name>A0AAN6DN99_9EURO</name>
<comment type="caution">
    <text evidence="7">The sequence shown here is derived from an EMBL/GenBank/DDBJ whole genome shotgun (WGS) entry which is preliminary data.</text>
</comment>
<keyword evidence="2" id="KW-0813">Transport</keyword>
<dbReference type="InterPro" id="IPR011701">
    <property type="entry name" value="MFS"/>
</dbReference>
<accession>A0AAN6DN99</accession>
<keyword evidence="8" id="KW-1185">Reference proteome</keyword>
<dbReference type="GO" id="GO:0022857">
    <property type="term" value="F:transmembrane transporter activity"/>
    <property type="evidence" value="ECO:0007669"/>
    <property type="project" value="InterPro"/>
</dbReference>
<dbReference type="PANTHER" id="PTHR43791:SF39">
    <property type="entry name" value="TRANSPORTER LIZ1_SEO1, PUTATIVE (AFU_ORTHOLOGUE AFUA_3G00980)-RELATED"/>
    <property type="match status" value="1"/>
</dbReference>
<keyword evidence="3 6" id="KW-0812">Transmembrane</keyword>
<sequence>MFAGYLQAAAYKNLSDVGGLEGWRWLFIICTIITIPVCLLGFFVFPDLPHRKKPYFLTEAQHNLSRSRLHGITAPAQIQMSKTIFKRVWGRWHWYVLVFHWCLLDQNSLAAGTPFSLYLKAKSSIYSVTQINTLPTITTAISVICAIAAGFVADKTGKFWIPSVLATIPVFIGALLLVSWNVGESGRLAGFMIIGTEGVLSPMSMSWTTTLLANDAAERAIVTASMNAIGQAFTAWTQLFQYPATEAPNFHKGFISFSVTAALQFVTIGTIYFLARRELHHKVKTGEIEETKTTITEL</sequence>
<evidence type="ECO:0000256" key="1">
    <source>
        <dbReference type="ARBA" id="ARBA00004141"/>
    </source>
</evidence>
<dbReference type="Pfam" id="PF07690">
    <property type="entry name" value="MFS_1"/>
    <property type="match status" value="1"/>
</dbReference>
<feature type="transmembrane region" description="Helical" evidence="6">
    <location>
        <begin position="159"/>
        <end position="182"/>
    </location>
</feature>
<dbReference type="GO" id="GO:0016020">
    <property type="term" value="C:membrane"/>
    <property type="evidence" value="ECO:0007669"/>
    <property type="project" value="UniProtKB-SubCell"/>
</dbReference>
<evidence type="ECO:0000256" key="4">
    <source>
        <dbReference type="ARBA" id="ARBA00022989"/>
    </source>
</evidence>
<dbReference type="AlphaFoldDB" id="A0AAN6DN99"/>
<feature type="transmembrane region" description="Helical" evidence="6">
    <location>
        <begin position="92"/>
        <end position="111"/>
    </location>
</feature>
<feature type="transmembrane region" description="Helical" evidence="6">
    <location>
        <begin position="254"/>
        <end position="275"/>
    </location>
</feature>
<keyword evidence="5 6" id="KW-0472">Membrane</keyword>
<evidence type="ECO:0000313" key="7">
    <source>
        <dbReference type="EMBL" id="KAI1608344.1"/>
    </source>
</evidence>
<comment type="subcellular location">
    <subcellularLocation>
        <location evidence="1">Membrane</location>
        <topology evidence="1">Multi-pass membrane protein</topology>
    </subcellularLocation>
</comment>
<gene>
    <name evidence="7" type="ORF">EDD36DRAFT_499836</name>
</gene>
<dbReference type="PANTHER" id="PTHR43791">
    <property type="entry name" value="PERMEASE-RELATED"/>
    <property type="match status" value="1"/>
</dbReference>
<feature type="transmembrane region" description="Helical" evidence="6">
    <location>
        <begin position="23"/>
        <end position="45"/>
    </location>
</feature>
<dbReference type="Gene3D" id="1.20.1250.20">
    <property type="entry name" value="MFS general substrate transporter like domains"/>
    <property type="match status" value="2"/>
</dbReference>
<dbReference type="EMBL" id="MU404363">
    <property type="protein sequence ID" value="KAI1608344.1"/>
    <property type="molecule type" value="Genomic_DNA"/>
</dbReference>
<feature type="transmembrane region" description="Helical" evidence="6">
    <location>
        <begin position="131"/>
        <end position="152"/>
    </location>
</feature>
<dbReference type="InterPro" id="IPR036259">
    <property type="entry name" value="MFS_trans_sf"/>
</dbReference>
<keyword evidence="4 6" id="KW-1133">Transmembrane helix</keyword>
<proteinExistence type="predicted"/>
<dbReference type="SUPFAM" id="SSF103473">
    <property type="entry name" value="MFS general substrate transporter"/>
    <property type="match status" value="1"/>
</dbReference>
<evidence type="ECO:0000256" key="3">
    <source>
        <dbReference type="ARBA" id="ARBA00022692"/>
    </source>
</evidence>
<reference evidence="7" key="1">
    <citation type="journal article" date="2022" name="bioRxiv">
        <title>Deciphering the potential niche of two novel black yeast fungi from a biological soil crust based on their genomes, phenotypes, and melanin regulation.</title>
        <authorList>
            <consortium name="DOE Joint Genome Institute"/>
            <person name="Carr E.C."/>
            <person name="Barton Q."/>
            <person name="Grambo S."/>
            <person name="Sullivan M."/>
            <person name="Renfro C.M."/>
            <person name="Kuo A."/>
            <person name="Pangilinan J."/>
            <person name="Lipzen A."/>
            <person name="Keymanesh K."/>
            <person name="Savage E."/>
            <person name="Barry K."/>
            <person name="Grigoriev I.V."/>
            <person name="Riekhof W.R."/>
            <person name="Harris S.S."/>
        </authorList>
    </citation>
    <scope>NUCLEOTIDE SEQUENCE</scope>
    <source>
        <strain evidence="7">JF 03-4F</strain>
    </source>
</reference>
<evidence type="ECO:0000256" key="5">
    <source>
        <dbReference type="ARBA" id="ARBA00023136"/>
    </source>
</evidence>
<evidence type="ECO:0000256" key="6">
    <source>
        <dbReference type="SAM" id="Phobius"/>
    </source>
</evidence>
<protein>
    <submittedName>
        <fullName evidence="7">Major facilitator superfamily domain-containing protein</fullName>
    </submittedName>
</protein>
<organism evidence="7 8">
    <name type="scientific">Exophiala viscosa</name>
    <dbReference type="NCBI Taxonomy" id="2486360"/>
    <lineage>
        <taxon>Eukaryota</taxon>
        <taxon>Fungi</taxon>
        <taxon>Dikarya</taxon>
        <taxon>Ascomycota</taxon>
        <taxon>Pezizomycotina</taxon>
        <taxon>Eurotiomycetes</taxon>
        <taxon>Chaetothyriomycetidae</taxon>
        <taxon>Chaetothyriales</taxon>
        <taxon>Herpotrichiellaceae</taxon>
        <taxon>Exophiala</taxon>
    </lineage>
</organism>
<evidence type="ECO:0000313" key="8">
    <source>
        <dbReference type="Proteomes" id="UP001203852"/>
    </source>
</evidence>
<evidence type="ECO:0000256" key="2">
    <source>
        <dbReference type="ARBA" id="ARBA00022448"/>
    </source>
</evidence>